<gene>
    <name evidence="2" type="ORF">FRX31_032874</name>
</gene>
<protein>
    <submittedName>
        <fullName evidence="2">Glycosyltransferase</fullName>
    </submittedName>
</protein>
<dbReference type="PANTHER" id="PTHR48047:SF61">
    <property type="entry name" value="OS04G0273600 PROTEIN"/>
    <property type="match status" value="1"/>
</dbReference>
<evidence type="ECO:0000313" key="2">
    <source>
        <dbReference type="EMBL" id="KAF5177537.1"/>
    </source>
</evidence>
<dbReference type="Gene3D" id="3.40.50.2000">
    <property type="entry name" value="Glycogen Phosphorylase B"/>
    <property type="match status" value="2"/>
</dbReference>
<dbReference type="PANTHER" id="PTHR48047">
    <property type="entry name" value="GLYCOSYLTRANSFERASE"/>
    <property type="match status" value="1"/>
</dbReference>
<keyword evidence="2" id="KW-0808">Transferase</keyword>
<comment type="similarity">
    <text evidence="1">Belongs to the UDP-glycosyltransferase family.</text>
</comment>
<evidence type="ECO:0000256" key="1">
    <source>
        <dbReference type="ARBA" id="ARBA00009995"/>
    </source>
</evidence>
<dbReference type="GO" id="GO:0035251">
    <property type="term" value="F:UDP-glucosyltransferase activity"/>
    <property type="evidence" value="ECO:0007669"/>
    <property type="project" value="TreeGrafter"/>
</dbReference>
<reference evidence="2 3" key="1">
    <citation type="submission" date="2020-06" db="EMBL/GenBank/DDBJ databases">
        <title>Transcriptomic and genomic resources for Thalictrum thalictroides and T. hernandezii: Facilitating candidate gene discovery in an emerging model plant lineage.</title>
        <authorList>
            <person name="Arias T."/>
            <person name="Riano-Pachon D.M."/>
            <person name="Di Stilio V.S."/>
        </authorList>
    </citation>
    <scope>NUCLEOTIDE SEQUENCE [LARGE SCALE GENOMIC DNA]</scope>
    <source>
        <strain evidence="3">cv. WT478/WT964</strain>
        <tissue evidence="2">Leaves</tissue>
    </source>
</reference>
<dbReference type="EMBL" id="JABWDY010041275">
    <property type="protein sequence ID" value="KAF5177537.1"/>
    <property type="molecule type" value="Genomic_DNA"/>
</dbReference>
<dbReference type="SUPFAM" id="SSF53756">
    <property type="entry name" value="UDP-Glycosyltransferase/glycogen phosphorylase"/>
    <property type="match status" value="1"/>
</dbReference>
<comment type="caution">
    <text evidence="2">The sequence shown here is derived from an EMBL/GenBank/DDBJ whole genome shotgun (WGS) entry which is preliminary data.</text>
</comment>
<proteinExistence type="inferred from homology"/>
<name>A0A7J6UY58_THATH</name>
<dbReference type="Proteomes" id="UP000554482">
    <property type="component" value="Unassembled WGS sequence"/>
</dbReference>
<organism evidence="2 3">
    <name type="scientific">Thalictrum thalictroides</name>
    <name type="common">Rue-anemone</name>
    <name type="synonym">Anemone thalictroides</name>
    <dbReference type="NCBI Taxonomy" id="46969"/>
    <lineage>
        <taxon>Eukaryota</taxon>
        <taxon>Viridiplantae</taxon>
        <taxon>Streptophyta</taxon>
        <taxon>Embryophyta</taxon>
        <taxon>Tracheophyta</taxon>
        <taxon>Spermatophyta</taxon>
        <taxon>Magnoliopsida</taxon>
        <taxon>Ranunculales</taxon>
        <taxon>Ranunculaceae</taxon>
        <taxon>Thalictroideae</taxon>
        <taxon>Thalictrum</taxon>
    </lineage>
</organism>
<accession>A0A7J6UY58</accession>
<sequence length="391" mass="44392">MVNVDEDLKSFAMNAEGCYSYKNNSSIQISVLAEKVVGGGLMALLLIFTTDEIGSPLPSFIGIMDLMGSCLLDMAELEPYFRLSPCRVSCAAESKYNQRYCRLVAILMEVSCTEHGLPPDSENTDTLPIPLIEKLRESSLSLKPYFDKLILDLTKQQGQPPLCIISDIFFGWTVDIANDMNIFHAIFNSGEAYGMGVYYSAWINPPHTKTDSDEITLPDFPEVSSFDRSQLPDLLRHKNGMDSWSKYIRKYLPLWFKSDGILLNTIEELDQTGLKYFRRNFGGRPVWPILPAFMYQKKFTSDDGVVHCIRSQHKSGIDPEKCIEWLDNCSENSVLFVSFGSQNTISSSQMMELAIGLETSGKNFIWVVRPPVEFDISERVQIRMVTNWIRR</sequence>
<evidence type="ECO:0000313" key="3">
    <source>
        <dbReference type="Proteomes" id="UP000554482"/>
    </source>
</evidence>
<dbReference type="OrthoDB" id="5835829at2759"/>
<keyword evidence="3" id="KW-1185">Reference proteome</keyword>
<dbReference type="AlphaFoldDB" id="A0A7J6UY58"/>